<name>A0ABT9KXU4_9ACTN</name>
<dbReference type="EMBL" id="JAURUE010000001">
    <property type="protein sequence ID" value="MDP9612950.1"/>
    <property type="molecule type" value="Genomic_DNA"/>
</dbReference>
<organism evidence="3 4">
    <name type="scientific">Streptomyces demainii</name>
    <dbReference type="NCBI Taxonomy" id="588122"/>
    <lineage>
        <taxon>Bacteria</taxon>
        <taxon>Bacillati</taxon>
        <taxon>Actinomycetota</taxon>
        <taxon>Actinomycetes</taxon>
        <taxon>Kitasatosporales</taxon>
        <taxon>Streptomycetaceae</taxon>
        <taxon>Streptomyces</taxon>
    </lineage>
</organism>
<proteinExistence type="predicted"/>
<keyword evidence="4" id="KW-1185">Reference proteome</keyword>
<sequence>MLSETGPEPVYRVVVNDEEQYSIWPFDGELPAGWVDVGRSGDKAECLAFIDEVWIDMPRSASAGSWTNSRPALDPTAPPRPSTTVEDRPQPAP</sequence>
<feature type="domain" description="MbtH-like" evidence="2">
    <location>
        <begin position="2"/>
        <end position="52"/>
    </location>
</feature>
<comment type="caution">
    <text evidence="3">The sequence shown here is derived from an EMBL/GenBank/DDBJ whole genome shotgun (WGS) entry which is preliminary data.</text>
</comment>
<evidence type="ECO:0000259" key="2">
    <source>
        <dbReference type="SMART" id="SM00923"/>
    </source>
</evidence>
<dbReference type="InterPro" id="IPR037407">
    <property type="entry name" value="MLP_fam"/>
</dbReference>
<evidence type="ECO:0000256" key="1">
    <source>
        <dbReference type="SAM" id="MobiDB-lite"/>
    </source>
</evidence>
<protein>
    <submittedName>
        <fullName evidence="3">Uncharacterized protein YbdZ (MbtH family)</fullName>
    </submittedName>
</protein>
<dbReference type="InterPro" id="IPR005153">
    <property type="entry name" value="MbtH-like_dom"/>
</dbReference>
<dbReference type="InterPro" id="IPR038020">
    <property type="entry name" value="MbtH-like_sf"/>
</dbReference>
<evidence type="ECO:0000313" key="3">
    <source>
        <dbReference type="EMBL" id="MDP9612950.1"/>
    </source>
</evidence>
<dbReference type="PANTHER" id="PTHR38444">
    <property type="entry name" value="ENTEROBACTIN BIOSYNTHESIS PROTEIN YBDZ"/>
    <property type="match status" value="1"/>
</dbReference>
<reference evidence="3 4" key="1">
    <citation type="submission" date="2023-07" db="EMBL/GenBank/DDBJ databases">
        <title>Sequencing the genomes of 1000 actinobacteria strains.</title>
        <authorList>
            <person name="Klenk H.-P."/>
        </authorList>
    </citation>
    <scope>NUCLEOTIDE SEQUENCE [LARGE SCALE GENOMIC DNA]</scope>
    <source>
        <strain evidence="3 4">DSM 41600</strain>
    </source>
</reference>
<dbReference type="SMART" id="SM00923">
    <property type="entry name" value="MbtH"/>
    <property type="match status" value="1"/>
</dbReference>
<dbReference type="Gene3D" id="3.90.820.10">
    <property type="entry name" value="Structural Genomics, Unknown Function 30-nov-00 1gh9 Mol_id"/>
    <property type="match status" value="1"/>
</dbReference>
<dbReference type="SUPFAM" id="SSF160582">
    <property type="entry name" value="MbtH-like"/>
    <property type="match status" value="1"/>
</dbReference>
<dbReference type="PANTHER" id="PTHR38444:SF1">
    <property type="entry name" value="ENTEROBACTIN BIOSYNTHESIS PROTEIN YBDZ"/>
    <property type="match status" value="1"/>
</dbReference>
<dbReference type="RefSeq" id="WP_370595077.1">
    <property type="nucleotide sequence ID" value="NZ_JAURUE010000001.1"/>
</dbReference>
<dbReference type="Proteomes" id="UP001234880">
    <property type="component" value="Unassembled WGS sequence"/>
</dbReference>
<gene>
    <name evidence="3" type="ORF">JOF35_005227</name>
</gene>
<feature type="region of interest" description="Disordered" evidence="1">
    <location>
        <begin position="61"/>
        <end position="93"/>
    </location>
</feature>
<accession>A0ABT9KXU4</accession>
<dbReference type="Pfam" id="PF03621">
    <property type="entry name" value="MbtH"/>
    <property type="match status" value="1"/>
</dbReference>
<evidence type="ECO:0000313" key="4">
    <source>
        <dbReference type="Proteomes" id="UP001234880"/>
    </source>
</evidence>